<dbReference type="Gene3D" id="2.60.120.620">
    <property type="entry name" value="q2cbj1_9rhob like domain"/>
    <property type="match status" value="1"/>
</dbReference>
<feature type="domain" description="Fe2OG dioxygenase" evidence="2">
    <location>
        <begin position="42"/>
        <end position="136"/>
    </location>
</feature>
<comment type="similarity">
    <text evidence="1">Belongs to the iron/ascorbate-dependent oxidoreductase family.</text>
</comment>
<dbReference type="Pfam" id="PF13640">
    <property type="entry name" value="2OG-FeII_Oxy_3"/>
    <property type="match status" value="1"/>
</dbReference>
<dbReference type="PANTHER" id="PTHR33099:SF14">
    <property type="entry name" value="PROLYL 4-HYDROXYLASE ALPHA SUBUNIT FE(2+) 2OG DIOXYGENASE DOMAIN-CONTAINING PROTEIN"/>
    <property type="match status" value="1"/>
</dbReference>
<dbReference type="GO" id="GO:0016491">
    <property type="term" value="F:oxidoreductase activity"/>
    <property type="evidence" value="ECO:0007669"/>
    <property type="project" value="UniProtKB-KW"/>
</dbReference>
<keyword evidence="1" id="KW-0408">Iron</keyword>
<keyword evidence="1" id="KW-0479">Metal-binding</keyword>
<evidence type="ECO:0000256" key="1">
    <source>
        <dbReference type="RuleBase" id="RU003682"/>
    </source>
</evidence>
<name>A0A6B2L5S8_9EUKA</name>
<dbReference type="EMBL" id="GIBP01003424">
    <property type="protein sequence ID" value="NDV32393.1"/>
    <property type="molecule type" value="Transcribed_RNA"/>
</dbReference>
<dbReference type="InterPro" id="IPR044862">
    <property type="entry name" value="Pro_4_hyd_alph_FE2OG_OXY"/>
</dbReference>
<dbReference type="GO" id="GO:0046872">
    <property type="term" value="F:metal ion binding"/>
    <property type="evidence" value="ECO:0007669"/>
    <property type="project" value="UniProtKB-KW"/>
</dbReference>
<protein>
    <recommendedName>
        <fullName evidence="2">Fe2OG dioxygenase domain-containing protein</fullName>
    </recommendedName>
</protein>
<sequence length="350" mass="38878">MDDAYRRALVLTPDKFATDLEVNGTSILGTIKRFLAPHGDVQVQLYRLNIYEEGGFFKSHVDTPLNHFMFGSLVINLPTAHKGGELIVRQHQKDQVFAFSSDENALQWAAFYSDCEHEIQPVTEGTRITLTYTLSTSTSSLSTNLIHTSPLYTNLKALLLDPTFLPTGGLLGYTCRQDYVGSSIITAEDVSRVLKGVDAQLIAVCDSLGLLYRVVAIFKLSNSYSHYNGSPYRYDFLNSDPFGFLEAGLPEIEDYSQFTYMVATKLKEVATNYNCVGEDTTEEKWLAEEFGAVPLPNPLVQWVYEKEAKPFLAGVAPHYGNQPSTMGFYCSMAVLVHADEAEARKASLGL</sequence>
<dbReference type="PANTHER" id="PTHR33099">
    <property type="entry name" value="FE2OG DIOXYGENASE DOMAIN-CONTAINING PROTEIN"/>
    <property type="match status" value="1"/>
</dbReference>
<accession>A0A6B2L5S8</accession>
<evidence type="ECO:0000259" key="2">
    <source>
        <dbReference type="PROSITE" id="PS51471"/>
    </source>
</evidence>
<evidence type="ECO:0000313" key="3">
    <source>
        <dbReference type="EMBL" id="NDV32393.1"/>
    </source>
</evidence>
<dbReference type="AlphaFoldDB" id="A0A6B2L5S8"/>
<organism evidence="3">
    <name type="scientific">Arcella intermedia</name>
    <dbReference type="NCBI Taxonomy" id="1963864"/>
    <lineage>
        <taxon>Eukaryota</taxon>
        <taxon>Amoebozoa</taxon>
        <taxon>Tubulinea</taxon>
        <taxon>Elardia</taxon>
        <taxon>Arcellinida</taxon>
        <taxon>Sphaerothecina</taxon>
        <taxon>Arcellidae</taxon>
        <taxon>Arcella</taxon>
    </lineage>
</organism>
<proteinExistence type="inferred from homology"/>
<reference evidence="3" key="1">
    <citation type="journal article" date="2020" name="J. Eukaryot. Microbiol.">
        <title>De novo Sequencing, Assembly and Annotation of the Transcriptome for the Free-Living Testate Amoeba Arcella intermedia.</title>
        <authorList>
            <person name="Ribeiro G.M."/>
            <person name="Porfirio-Sousa A.L."/>
            <person name="Maurer-Alcala X.X."/>
            <person name="Katz L.A."/>
            <person name="Lahr D.J.G."/>
        </authorList>
    </citation>
    <scope>NUCLEOTIDE SEQUENCE</scope>
</reference>
<dbReference type="PROSITE" id="PS51471">
    <property type="entry name" value="FE2OG_OXY"/>
    <property type="match status" value="1"/>
</dbReference>
<keyword evidence="1" id="KW-0560">Oxidoreductase</keyword>
<dbReference type="InterPro" id="IPR005123">
    <property type="entry name" value="Oxoglu/Fe-dep_dioxygenase_dom"/>
</dbReference>